<dbReference type="SUPFAM" id="SSF53187">
    <property type="entry name" value="Zn-dependent exopeptidases"/>
    <property type="match status" value="1"/>
</dbReference>
<dbReference type="Pfam" id="PF05013">
    <property type="entry name" value="FGase"/>
    <property type="match status" value="1"/>
</dbReference>
<proteinExistence type="predicted"/>
<dbReference type="Gene3D" id="3.40.630.40">
    <property type="entry name" value="Zn-dependent exopeptidases"/>
    <property type="match status" value="1"/>
</dbReference>
<name>A0A382QZG5_9ZZZZ</name>
<dbReference type="AlphaFoldDB" id="A0A382QZG5"/>
<evidence type="ECO:0008006" key="2">
    <source>
        <dbReference type="Google" id="ProtNLM"/>
    </source>
</evidence>
<dbReference type="EMBL" id="UINC01118005">
    <property type="protein sequence ID" value="SVC90836.1"/>
    <property type="molecule type" value="Genomic_DNA"/>
</dbReference>
<organism evidence="1">
    <name type="scientific">marine metagenome</name>
    <dbReference type="NCBI Taxonomy" id="408172"/>
    <lineage>
        <taxon>unclassified sequences</taxon>
        <taxon>metagenomes</taxon>
        <taxon>ecological metagenomes</taxon>
    </lineage>
</organism>
<accession>A0A382QZG5</accession>
<sequence length="268" mass="30531">MMNYEVVYPRSSIERKPLLVHVPHSATYIPESYRDQICLDDTDLSTELLAMTDRFTDQLFTPARSCGATLFLNKVSRLVMDPERFPDDQTEAMAAKGMGAVYISTSDGRRLRAASFSSRDRHSVMHDLYWPYSNALQDVVAAQLDQFEMCLLIDAHSFPSQALAYEDKNLARPDICFGYDAFHAPKELIGILEIVCKQEGLTIAHNQPFSGSYVPTCYYHQERRVKSLMIEVNRSLYMDETIGTYSANYDQLAQVLKKLIEQIGLNWG</sequence>
<dbReference type="InterPro" id="IPR007709">
    <property type="entry name" value="N-FG_amidohydro"/>
</dbReference>
<reference evidence="1" key="1">
    <citation type="submission" date="2018-05" db="EMBL/GenBank/DDBJ databases">
        <authorList>
            <person name="Lanie J.A."/>
            <person name="Ng W.-L."/>
            <person name="Kazmierczak K.M."/>
            <person name="Andrzejewski T.M."/>
            <person name="Davidsen T.M."/>
            <person name="Wayne K.J."/>
            <person name="Tettelin H."/>
            <person name="Glass J.I."/>
            <person name="Rusch D."/>
            <person name="Podicherti R."/>
            <person name="Tsui H.-C.T."/>
            <person name="Winkler M.E."/>
        </authorList>
    </citation>
    <scope>NUCLEOTIDE SEQUENCE</scope>
</reference>
<evidence type="ECO:0000313" key="1">
    <source>
        <dbReference type="EMBL" id="SVC90836.1"/>
    </source>
</evidence>
<protein>
    <recommendedName>
        <fullName evidence="2">N-formylglutamate amidohydrolase</fullName>
    </recommendedName>
</protein>
<gene>
    <name evidence="1" type="ORF">METZ01_LOCUS343690</name>
</gene>